<dbReference type="GO" id="GO:0008509">
    <property type="term" value="F:monoatomic anion transmembrane transporter activity"/>
    <property type="evidence" value="ECO:0007669"/>
    <property type="project" value="InterPro"/>
</dbReference>
<evidence type="ECO:0000256" key="2">
    <source>
        <dbReference type="ARBA" id="ARBA00004554"/>
    </source>
</evidence>
<evidence type="ECO:0000256" key="15">
    <source>
        <dbReference type="SAM" id="MobiDB-lite"/>
    </source>
</evidence>
<evidence type="ECO:0000256" key="6">
    <source>
        <dbReference type="ARBA" id="ARBA00022692"/>
    </source>
</evidence>
<dbReference type="Gene3D" id="1.10.287.570">
    <property type="entry name" value="Helical hairpin bin"/>
    <property type="match status" value="1"/>
</dbReference>
<feature type="domain" description="Band 3 cytoplasmic" evidence="17">
    <location>
        <begin position="133"/>
        <end position="423"/>
    </location>
</feature>
<feature type="region of interest" description="Disordered" evidence="15">
    <location>
        <begin position="1064"/>
        <end position="1089"/>
    </location>
</feature>
<evidence type="ECO:0000256" key="10">
    <source>
        <dbReference type="ARBA" id="ARBA00023136"/>
    </source>
</evidence>
<dbReference type="GO" id="GO:0008510">
    <property type="term" value="F:sodium:bicarbonate symporter activity"/>
    <property type="evidence" value="ECO:0007669"/>
    <property type="project" value="TreeGrafter"/>
</dbReference>
<dbReference type="InterPro" id="IPR016152">
    <property type="entry name" value="PTrfase/Anion_transptr"/>
</dbReference>
<evidence type="ECO:0000256" key="7">
    <source>
        <dbReference type="ARBA" id="ARBA00022989"/>
    </source>
</evidence>
<sequence>MSSASLKTLSTLRCSSSSALAMQHPAGSLESESVLSYQRPDEEAVVDQGGTSSILNIHYEKEELEGHRTLYVGVRMPLGRQSHRHHRTHGQKHRKRDKLKGVIQEEDQESHDTPSQRVQFILGTEDDEEHVPHELFTELDEICVKEGEAAEWKETARWLKFEEDVEDGGERWSKPYVATLSLHSLFELRSCIINGTVLLDMHANTIEEIADMILDHQECATDLDESIRVKVRDALLKKHHHQIEKKRNNLIPMVRSFAEVGKKQSEPHSMDKNAYLAVSPQPTPSTLDVKNGVNHDNSSAVDLSKVDLHFMKKIPTGAEASNVLVGELDFLERPIVAFVRLSPAVLLTGLTEVPIPTRFLFILLGPVGKAQQYHEIGRSMATIMTDEIFHDVAYKAKERTDLLAGIDEFLDQVTVLPPGEWDPSIRIEPPKNVPSQEKRKMPGVPNGNICQADPEPEQEHSGPELQRTGRLFGGLVVDLKRKAPWYFSDFKDALSLQCVASFLFLYCACMSPVITFGGLLGEATEGRISAIESLVGASMTGIAYCLFAGQPLTIMGSTGPVLVFEKILFKFCKEQDLSYLSLRACIGLWTAFLCLLLVATDASSLVCYITRFTEEAFASLICIIFIYESIEKLIHLGETYPIHMHSHLDNLTFYYCKCTEPETPDNHTLKYWSDHNISASDLNWSNFTVSQCRDMHGHFMGPACGHDGPYTPDVLFWSCILFFTTFAMSSTLKTFKTSHYFPTKVRSMVSDFAVFLTILTMVIVDYLIGVPSPKLQVPSEFKPTRDDRGWIVNPIGPNPWWTVLPTVFPALLCTILIFMDQQITAVIINRKEHKLKKGCGYHLDLLMVSLMLGLCSVMGLPWFVAATVLSITHVNSLKLESECSAPGEQPKFLGIIEQRVTGLMIFVLMGCSVFMTTVLKFIPMPVLYGVFLYMGVSSLKGIQFFDRLMLFGMPPKHQPDFIYLRHVPLRKVHLFTLIQLTCLVLLWVIKASPAAIVFPMMVLALVFVRKVMDFCFSNRELSWLDDIMPESKRKRLEDAKKKAKEDEDDGKMLEVVDEKGVHLPMESSKLLSSPGKNNNYRGDPSEINISDEMPKTTVWKALSMNAESSKSKDRSFFK</sequence>
<dbReference type="FunFam" id="1.10.287.570:FF:000001">
    <property type="entry name" value="Anion exchange protein"/>
    <property type="match status" value="1"/>
</dbReference>
<feature type="transmembrane region" description="Helical" evidence="14">
    <location>
        <begin position="800"/>
        <end position="819"/>
    </location>
</feature>
<comment type="caution">
    <text evidence="18">The sequence shown here is derived from an EMBL/GenBank/DDBJ whole genome shotgun (WGS) entry which is preliminary data.</text>
</comment>
<dbReference type="GO" id="GO:0051453">
    <property type="term" value="P:regulation of intracellular pH"/>
    <property type="evidence" value="ECO:0007669"/>
    <property type="project" value="TreeGrafter"/>
</dbReference>
<keyword evidence="4 14" id="KW-0813">Transport</keyword>
<dbReference type="PANTHER" id="PTHR11453">
    <property type="entry name" value="ANION EXCHANGE PROTEIN"/>
    <property type="match status" value="1"/>
</dbReference>
<keyword evidence="11" id="KW-1015">Disulfide bond</keyword>
<dbReference type="NCBIfam" id="TIGR00834">
    <property type="entry name" value="ae"/>
    <property type="match status" value="1"/>
</dbReference>
<keyword evidence="13" id="KW-0739">Sodium transport</keyword>
<dbReference type="FunFam" id="3.40.930.10:FF:000001">
    <property type="entry name" value="Anion exchange protein"/>
    <property type="match status" value="1"/>
</dbReference>
<dbReference type="AlphaFoldDB" id="A0AAV7S635"/>
<dbReference type="PRINTS" id="PR01232">
    <property type="entry name" value="NAHCO3TRSPRT"/>
</dbReference>
<evidence type="ECO:0000256" key="4">
    <source>
        <dbReference type="ARBA" id="ARBA00022448"/>
    </source>
</evidence>
<evidence type="ECO:0000256" key="1">
    <source>
        <dbReference type="ARBA" id="ARBA00004221"/>
    </source>
</evidence>
<feature type="transmembrane region" description="Helical" evidence="14">
    <location>
        <begin position="577"/>
        <end position="598"/>
    </location>
</feature>
<feature type="transmembrane region" description="Helical" evidence="14">
    <location>
        <begin position="499"/>
        <end position="521"/>
    </location>
</feature>
<dbReference type="SUPFAM" id="SSF55804">
    <property type="entry name" value="Phoshotransferase/anion transport protein"/>
    <property type="match status" value="1"/>
</dbReference>
<keyword evidence="19" id="KW-1185">Reference proteome</keyword>
<name>A0AAV7S635_PLEWA</name>
<dbReference type="InterPro" id="IPR003024">
    <property type="entry name" value="Na/HCO3_transpt"/>
</dbReference>
<feature type="region of interest" description="Disordered" evidence="15">
    <location>
        <begin position="80"/>
        <end position="116"/>
    </location>
</feature>
<dbReference type="InterPro" id="IPR003020">
    <property type="entry name" value="HCO3_transpt_euk"/>
</dbReference>
<dbReference type="PRINTS" id="PR01231">
    <property type="entry name" value="HCO3TRNSPORT"/>
</dbReference>
<comment type="similarity">
    <text evidence="3 14">Belongs to the anion exchanger (TC 2.A.31) family.</text>
</comment>
<feature type="domain" description="Bicarbonate transporter-like transmembrane" evidence="16">
    <location>
        <begin position="470"/>
        <end position="1029"/>
    </location>
</feature>
<dbReference type="GO" id="GO:0005452">
    <property type="term" value="F:solute:inorganic anion antiporter activity"/>
    <property type="evidence" value="ECO:0007669"/>
    <property type="project" value="InterPro"/>
</dbReference>
<keyword evidence="12" id="KW-0325">Glycoprotein</keyword>
<proteinExistence type="inferred from homology"/>
<dbReference type="Gene3D" id="3.40.930.10">
    <property type="entry name" value="Mannitol-specific EII, Chain A"/>
    <property type="match status" value="1"/>
</dbReference>
<feature type="transmembrane region" description="Helical" evidence="14">
    <location>
        <begin position="752"/>
        <end position="769"/>
    </location>
</feature>
<dbReference type="InterPro" id="IPR011531">
    <property type="entry name" value="HCO3_transpt-like_TM_dom"/>
</dbReference>
<dbReference type="Pfam" id="PF07565">
    <property type="entry name" value="Band_3_cyto"/>
    <property type="match status" value="1"/>
</dbReference>
<evidence type="ECO:0000256" key="3">
    <source>
        <dbReference type="ARBA" id="ARBA00010993"/>
    </source>
</evidence>
<evidence type="ECO:0000259" key="17">
    <source>
        <dbReference type="Pfam" id="PF07565"/>
    </source>
</evidence>
<evidence type="ECO:0000259" key="16">
    <source>
        <dbReference type="Pfam" id="PF00955"/>
    </source>
</evidence>
<dbReference type="PANTHER" id="PTHR11453:SF37">
    <property type="entry name" value="ELECTRONEUTRAL SODIUM BICARBONATE EXCHANGER 1"/>
    <property type="match status" value="1"/>
</dbReference>
<feature type="transmembrane region" description="Helical" evidence="14">
    <location>
        <begin position="533"/>
        <end position="557"/>
    </location>
</feature>
<gene>
    <name evidence="18" type="ORF">NDU88_000594</name>
</gene>
<evidence type="ECO:0000313" key="18">
    <source>
        <dbReference type="EMBL" id="KAJ1160092.1"/>
    </source>
</evidence>
<keyword evidence="9 14" id="KW-0406">Ion transport</keyword>
<accession>A0AAV7S635</accession>
<evidence type="ECO:0000256" key="5">
    <source>
        <dbReference type="ARBA" id="ARBA00022475"/>
    </source>
</evidence>
<evidence type="ECO:0000256" key="12">
    <source>
        <dbReference type="ARBA" id="ARBA00023180"/>
    </source>
</evidence>
<dbReference type="InterPro" id="IPR013769">
    <property type="entry name" value="Band3_cytoplasmic_dom"/>
</dbReference>
<protein>
    <recommendedName>
        <fullName evidence="14">Anion exchange protein</fullName>
    </recommendedName>
</protein>
<evidence type="ECO:0000256" key="14">
    <source>
        <dbReference type="RuleBase" id="RU362035"/>
    </source>
</evidence>
<feature type="transmembrane region" description="Helical" evidence="14">
    <location>
        <begin position="977"/>
        <end position="1008"/>
    </location>
</feature>
<dbReference type="Pfam" id="PF00955">
    <property type="entry name" value="HCO3_cotransp"/>
    <property type="match status" value="1"/>
</dbReference>
<evidence type="ECO:0000313" key="19">
    <source>
        <dbReference type="Proteomes" id="UP001066276"/>
    </source>
</evidence>
<keyword evidence="6 14" id="KW-0812">Transmembrane</keyword>
<dbReference type="GO" id="GO:0016324">
    <property type="term" value="C:apical plasma membrane"/>
    <property type="evidence" value="ECO:0007669"/>
    <property type="project" value="UniProtKB-SubCell"/>
</dbReference>
<feature type="transmembrane region" description="Helical" evidence="14">
    <location>
        <begin position="714"/>
        <end position="732"/>
    </location>
</feature>
<feature type="compositionally biased region" description="Basic residues" evidence="15">
    <location>
        <begin position="81"/>
        <end position="98"/>
    </location>
</feature>
<keyword evidence="7 14" id="KW-1133">Transmembrane helix</keyword>
<comment type="subcellular location">
    <subcellularLocation>
        <location evidence="1">Apical cell membrane</location>
    </subcellularLocation>
    <subcellularLocation>
        <location evidence="2">Basolateral cell membrane</location>
        <topology evidence="2">Multi-pass membrane protein</topology>
    </subcellularLocation>
    <subcellularLocation>
        <location evidence="14">Membrane</location>
        <topology evidence="14">Multi-pass membrane protein</topology>
    </subcellularLocation>
</comment>
<evidence type="ECO:0000256" key="8">
    <source>
        <dbReference type="ARBA" id="ARBA00023053"/>
    </source>
</evidence>
<evidence type="ECO:0000256" key="13">
    <source>
        <dbReference type="ARBA" id="ARBA00023201"/>
    </source>
</evidence>
<feature type="transmembrane region" description="Helical" evidence="14">
    <location>
        <begin position="926"/>
        <end position="945"/>
    </location>
</feature>
<dbReference type="GO" id="GO:0016323">
    <property type="term" value="C:basolateral plasma membrane"/>
    <property type="evidence" value="ECO:0007669"/>
    <property type="project" value="UniProtKB-SubCell"/>
</dbReference>
<dbReference type="EMBL" id="JANPWB010000008">
    <property type="protein sequence ID" value="KAJ1160092.1"/>
    <property type="molecule type" value="Genomic_DNA"/>
</dbReference>
<evidence type="ECO:0000256" key="9">
    <source>
        <dbReference type="ARBA" id="ARBA00023065"/>
    </source>
</evidence>
<keyword evidence="10 14" id="KW-0472">Membrane</keyword>
<keyword evidence="8" id="KW-0915">Sodium</keyword>
<keyword evidence="5" id="KW-1003">Cell membrane</keyword>
<evidence type="ECO:0000256" key="11">
    <source>
        <dbReference type="ARBA" id="ARBA00023157"/>
    </source>
</evidence>
<feature type="compositionally biased region" description="Polar residues" evidence="15">
    <location>
        <begin position="1069"/>
        <end position="1080"/>
    </location>
</feature>
<feature type="transmembrane region" description="Helical" evidence="14">
    <location>
        <begin position="605"/>
        <end position="627"/>
    </location>
</feature>
<organism evidence="18 19">
    <name type="scientific">Pleurodeles waltl</name>
    <name type="common">Iberian ribbed newt</name>
    <dbReference type="NCBI Taxonomy" id="8319"/>
    <lineage>
        <taxon>Eukaryota</taxon>
        <taxon>Metazoa</taxon>
        <taxon>Chordata</taxon>
        <taxon>Craniata</taxon>
        <taxon>Vertebrata</taxon>
        <taxon>Euteleostomi</taxon>
        <taxon>Amphibia</taxon>
        <taxon>Batrachia</taxon>
        <taxon>Caudata</taxon>
        <taxon>Salamandroidea</taxon>
        <taxon>Salamandridae</taxon>
        <taxon>Pleurodelinae</taxon>
        <taxon>Pleurodeles</taxon>
    </lineage>
</organism>
<reference evidence="18" key="1">
    <citation type="journal article" date="2022" name="bioRxiv">
        <title>Sequencing and chromosome-scale assembly of the giantPleurodeles waltlgenome.</title>
        <authorList>
            <person name="Brown T."/>
            <person name="Elewa A."/>
            <person name="Iarovenko S."/>
            <person name="Subramanian E."/>
            <person name="Araus A.J."/>
            <person name="Petzold A."/>
            <person name="Susuki M."/>
            <person name="Suzuki K.-i.T."/>
            <person name="Hayashi T."/>
            <person name="Toyoda A."/>
            <person name="Oliveira C."/>
            <person name="Osipova E."/>
            <person name="Leigh N.D."/>
            <person name="Simon A."/>
            <person name="Yun M.H."/>
        </authorList>
    </citation>
    <scope>NUCLEOTIDE SEQUENCE</scope>
    <source>
        <strain evidence="18">20211129_DDA</strain>
        <tissue evidence="18">Liver</tissue>
    </source>
</reference>
<feature type="transmembrane region" description="Helical" evidence="14">
    <location>
        <begin position="900"/>
        <end position="919"/>
    </location>
</feature>
<feature type="transmembrane region" description="Helical" evidence="14">
    <location>
        <begin position="840"/>
        <end position="864"/>
    </location>
</feature>
<dbReference type="Proteomes" id="UP001066276">
    <property type="component" value="Chromosome 4_2"/>
</dbReference>